<comment type="function">
    <text evidence="9 10">This protein specifically catalyzes the removal of signal peptides from prolipoproteins.</text>
</comment>
<dbReference type="GO" id="GO:0006508">
    <property type="term" value="P:proteolysis"/>
    <property type="evidence" value="ECO:0007669"/>
    <property type="project" value="UniProtKB-KW"/>
</dbReference>
<dbReference type="Pfam" id="PF01252">
    <property type="entry name" value="Peptidase_A8"/>
    <property type="match status" value="1"/>
</dbReference>
<dbReference type="AlphaFoldDB" id="D6GSQ8"/>
<dbReference type="GO" id="GO:0004190">
    <property type="term" value="F:aspartic-type endopeptidase activity"/>
    <property type="evidence" value="ECO:0007669"/>
    <property type="project" value="UniProtKB-UniRule"/>
</dbReference>
<evidence type="ECO:0000256" key="4">
    <source>
        <dbReference type="ARBA" id="ARBA00022692"/>
    </source>
</evidence>
<dbReference type="OrthoDB" id="9810259at2"/>
<evidence type="ECO:0000256" key="11">
    <source>
        <dbReference type="RuleBase" id="RU004181"/>
    </source>
</evidence>
<feature type="transmembrane region" description="Helical" evidence="9">
    <location>
        <begin position="58"/>
        <end position="76"/>
    </location>
</feature>
<comment type="pathway">
    <text evidence="9">Protein modification; lipoprotein biosynthesis (signal peptide cleavage).</text>
</comment>
<comment type="catalytic activity">
    <reaction evidence="9 10">
        <text>Release of signal peptides from bacterial membrane prolipoproteins. Hydrolyzes -Xaa-Yaa-Zaa-|-(S,diacylglyceryl)Cys-, in which Xaa is hydrophobic (preferably Leu), and Yaa (Ala or Ser) and Zaa (Gly or Ala) have small, neutral side chains.</text>
        <dbReference type="EC" id="3.4.23.36"/>
    </reaction>
</comment>
<evidence type="ECO:0000256" key="10">
    <source>
        <dbReference type="RuleBase" id="RU000594"/>
    </source>
</evidence>
<keyword evidence="13" id="KW-1185">Reference proteome</keyword>
<sequence length="154" mass="17582">MGYIVLFVVLLIADQGSKYWARTVLYQQSSIQVIPHVLRFSYVENRGAAFGMLQGQKFFFVIMTFLLIGLFFVYLKKVHANKWMTLTATVIIAGAIGNLIDRMLLGYVVDFIDFHIIWRYVFNVADIYVVGGTLLTALQVLLQDEKDKDTSLSE</sequence>
<keyword evidence="3 9" id="KW-0645">Protease</keyword>
<keyword evidence="6 9" id="KW-0378">Hydrolase</keyword>
<dbReference type="PATRIC" id="fig|546269.5.peg.62"/>
<evidence type="ECO:0000256" key="2">
    <source>
        <dbReference type="ARBA" id="ARBA00022475"/>
    </source>
</evidence>
<dbReference type="STRING" id="546269.HMPREF0389_01145"/>
<dbReference type="Proteomes" id="UP000007468">
    <property type="component" value="Chromosome"/>
</dbReference>
<keyword evidence="7 9" id="KW-1133">Transmembrane helix</keyword>
<dbReference type="UniPathway" id="UPA00665"/>
<dbReference type="PANTHER" id="PTHR33695:SF1">
    <property type="entry name" value="LIPOPROTEIN SIGNAL PEPTIDASE"/>
    <property type="match status" value="1"/>
</dbReference>
<comment type="similarity">
    <text evidence="1 9 11">Belongs to the peptidase A8 family.</text>
</comment>
<proteinExistence type="inferred from homology"/>
<feature type="active site" evidence="9">
    <location>
        <position position="110"/>
    </location>
</feature>
<feature type="transmembrane region" description="Helical" evidence="9">
    <location>
        <begin position="120"/>
        <end position="142"/>
    </location>
</feature>
<evidence type="ECO:0000256" key="1">
    <source>
        <dbReference type="ARBA" id="ARBA00006139"/>
    </source>
</evidence>
<dbReference type="PROSITE" id="PS00855">
    <property type="entry name" value="SPASE_II"/>
    <property type="match status" value="1"/>
</dbReference>
<feature type="transmembrane region" description="Helical" evidence="9">
    <location>
        <begin position="83"/>
        <end position="100"/>
    </location>
</feature>
<evidence type="ECO:0000256" key="7">
    <source>
        <dbReference type="ARBA" id="ARBA00022989"/>
    </source>
</evidence>
<dbReference type="PANTHER" id="PTHR33695">
    <property type="entry name" value="LIPOPROTEIN SIGNAL PEPTIDASE"/>
    <property type="match status" value="1"/>
</dbReference>
<dbReference type="RefSeq" id="WP_014261733.1">
    <property type="nucleotide sequence ID" value="NC_016630.1"/>
</dbReference>
<dbReference type="KEGG" id="faa:HMPREF0389_01145"/>
<evidence type="ECO:0000313" key="13">
    <source>
        <dbReference type="Proteomes" id="UP000007468"/>
    </source>
</evidence>
<organism evidence="12 13">
    <name type="scientific">Filifactor alocis (strain ATCC 35896 / CCUG 47790 / D40 B5)</name>
    <name type="common">Fusobacterium alocis</name>
    <dbReference type="NCBI Taxonomy" id="546269"/>
    <lineage>
        <taxon>Bacteria</taxon>
        <taxon>Bacillati</taxon>
        <taxon>Bacillota</taxon>
        <taxon>Clostridia</taxon>
        <taxon>Peptostreptococcales</taxon>
        <taxon>Filifactoraceae</taxon>
        <taxon>Filifactor</taxon>
    </lineage>
</organism>
<reference evidence="13" key="1">
    <citation type="submission" date="2010-12" db="EMBL/GenBank/DDBJ databases">
        <title>The genome sequence of Filifactor alocis strain ATCC 35896.</title>
        <authorList>
            <consortium name="The Broad Institute Genome Sequencing Platform"/>
            <person name="Ward D."/>
            <person name="Earl A."/>
            <person name="Feldgarden M."/>
            <person name="Young S.K."/>
            <person name="Gargeya S."/>
            <person name="Zeng Q."/>
            <person name="Alvarado L."/>
            <person name="Berlin A."/>
            <person name="Bochicchio J."/>
            <person name="Chapman S.B."/>
            <person name="Chen Z."/>
            <person name="Freedman E."/>
            <person name="Gellesch M."/>
            <person name="Goldberg J."/>
            <person name="Griggs A."/>
            <person name="Gujja S."/>
            <person name="Heilman E."/>
            <person name="Heiman D."/>
            <person name="Howarth C."/>
            <person name="Mehta T."/>
            <person name="Neiman D."/>
            <person name="Pearson M."/>
            <person name="Roberts A."/>
            <person name="Saif S."/>
            <person name="Shea T."/>
            <person name="Shenoy N."/>
            <person name="Sisk P."/>
            <person name="Stolte C."/>
            <person name="Sykes S."/>
            <person name="White J."/>
            <person name="Yandava C."/>
            <person name="Izard J."/>
            <person name="Blanton J.M."/>
            <person name="Baranova O.V."/>
            <person name="Tanner A.C."/>
            <person name="Dewhirst F.E."/>
            <person name="Haas B."/>
            <person name="Nusbaum C."/>
            <person name="Birren B."/>
        </authorList>
    </citation>
    <scope>NUCLEOTIDE SEQUENCE [LARGE SCALE GENOMIC DNA]</scope>
    <source>
        <strain evidence="13">ATCC 35896 / D40 B5</strain>
    </source>
</reference>
<evidence type="ECO:0000313" key="12">
    <source>
        <dbReference type="EMBL" id="EFE27893.1"/>
    </source>
</evidence>
<comment type="subcellular location">
    <subcellularLocation>
        <location evidence="9">Cell membrane</location>
        <topology evidence="9">Multi-pass membrane protein</topology>
    </subcellularLocation>
</comment>
<keyword evidence="4 9" id="KW-0812">Transmembrane</keyword>
<dbReference type="EC" id="3.4.23.36" evidence="9"/>
<feature type="active site" evidence="9">
    <location>
        <position position="126"/>
    </location>
</feature>
<dbReference type="PRINTS" id="PR00781">
    <property type="entry name" value="LIPOSIGPTASE"/>
</dbReference>
<evidence type="ECO:0000256" key="6">
    <source>
        <dbReference type="ARBA" id="ARBA00022801"/>
    </source>
</evidence>
<name>D6GSQ8_FILAD</name>
<keyword evidence="8 9" id="KW-0472">Membrane</keyword>
<keyword evidence="2 9" id="KW-1003">Cell membrane</keyword>
<dbReference type="HAMAP" id="MF_00161">
    <property type="entry name" value="LspA"/>
    <property type="match status" value="1"/>
</dbReference>
<evidence type="ECO:0000256" key="9">
    <source>
        <dbReference type="HAMAP-Rule" id="MF_00161"/>
    </source>
</evidence>
<evidence type="ECO:0000256" key="5">
    <source>
        <dbReference type="ARBA" id="ARBA00022750"/>
    </source>
</evidence>
<gene>
    <name evidence="9 12" type="primary">lspA</name>
    <name evidence="12" type="ordered locus">HMPREF0389_01145</name>
</gene>
<dbReference type="NCBIfam" id="TIGR00077">
    <property type="entry name" value="lspA"/>
    <property type="match status" value="1"/>
</dbReference>
<comment type="caution">
    <text evidence="9">Lacks conserved residue(s) required for the propagation of feature annotation.</text>
</comment>
<evidence type="ECO:0000256" key="3">
    <source>
        <dbReference type="ARBA" id="ARBA00022670"/>
    </source>
</evidence>
<dbReference type="EMBL" id="CP002390">
    <property type="protein sequence ID" value="EFE27893.1"/>
    <property type="molecule type" value="Genomic_DNA"/>
</dbReference>
<keyword evidence="5 9" id="KW-0064">Aspartyl protease</keyword>
<protein>
    <recommendedName>
        <fullName evidence="9">Lipoprotein signal peptidase</fullName>
        <ecNumber evidence="9">3.4.23.36</ecNumber>
    </recommendedName>
    <alternativeName>
        <fullName evidence="9">Prolipoprotein signal peptidase</fullName>
    </alternativeName>
    <alternativeName>
        <fullName evidence="9">Signal peptidase II</fullName>
        <shortName evidence="9">SPase II</shortName>
    </alternativeName>
</protein>
<dbReference type="InterPro" id="IPR001872">
    <property type="entry name" value="Peptidase_A8"/>
</dbReference>
<accession>D6GSQ8</accession>
<dbReference type="GO" id="GO:0005886">
    <property type="term" value="C:plasma membrane"/>
    <property type="evidence" value="ECO:0007669"/>
    <property type="project" value="UniProtKB-SubCell"/>
</dbReference>
<evidence type="ECO:0000256" key="8">
    <source>
        <dbReference type="ARBA" id="ARBA00023136"/>
    </source>
</evidence>
<dbReference type="eggNOG" id="COG0597">
    <property type="taxonomic scope" value="Bacteria"/>
</dbReference>